<dbReference type="Gene3D" id="2.40.50.140">
    <property type="entry name" value="Nucleic acid-binding proteins"/>
    <property type="match status" value="1"/>
</dbReference>
<dbReference type="HAMAP" id="MF_00201">
    <property type="entry name" value="RecO"/>
    <property type="match status" value="1"/>
</dbReference>
<protein>
    <recommendedName>
        <fullName evidence="3 8">DNA repair protein RecO</fullName>
    </recommendedName>
    <alternativeName>
        <fullName evidence="7 8">Recombination protein O</fullName>
    </alternativeName>
</protein>
<dbReference type="InterPro" id="IPR012340">
    <property type="entry name" value="NA-bd_OB-fold"/>
</dbReference>
<evidence type="ECO:0000256" key="2">
    <source>
        <dbReference type="ARBA" id="ARBA00007452"/>
    </source>
</evidence>
<dbReference type="Gene3D" id="1.20.1440.120">
    <property type="entry name" value="Recombination protein O, C-terminal domain"/>
    <property type="match status" value="1"/>
</dbReference>
<reference evidence="10" key="1">
    <citation type="submission" date="2023-07" db="EMBL/GenBank/DDBJ databases">
        <title>Between Cages and Wild: Unraveling the Impact of Captivity on Animal Microbiomes and Antimicrobial Resistance.</title>
        <authorList>
            <person name="Schmartz G.P."/>
            <person name="Rehner J."/>
            <person name="Schuff M.J."/>
            <person name="Becker S.L."/>
            <person name="Kravczyk M."/>
            <person name="Gurevich A."/>
            <person name="Francke R."/>
            <person name="Mueller R."/>
            <person name="Keller V."/>
            <person name="Keller A."/>
        </authorList>
    </citation>
    <scope>NUCLEOTIDE SEQUENCE</scope>
    <source>
        <strain evidence="10">S12M_St_49</strain>
    </source>
</reference>
<evidence type="ECO:0000256" key="4">
    <source>
        <dbReference type="ARBA" id="ARBA00022763"/>
    </source>
</evidence>
<evidence type="ECO:0000256" key="8">
    <source>
        <dbReference type="HAMAP-Rule" id="MF_00201"/>
    </source>
</evidence>
<proteinExistence type="inferred from homology"/>
<dbReference type="SUPFAM" id="SSF57863">
    <property type="entry name" value="ArfGap/RecO-like zinc finger"/>
    <property type="match status" value="1"/>
</dbReference>
<evidence type="ECO:0000259" key="9">
    <source>
        <dbReference type="Pfam" id="PF11967"/>
    </source>
</evidence>
<dbReference type="Pfam" id="PF02565">
    <property type="entry name" value="RecO_C"/>
    <property type="match status" value="1"/>
</dbReference>
<comment type="function">
    <text evidence="1 8">Involved in DNA repair and RecF pathway recombination.</text>
</comment>
<comment type="similarity">
    <text evidence="2 8">Belongs to the RecO family.</text>
</comment>
<dbReference type="AlphaFoldDB" id="A0AA43U9Z7"/>
<dbReference type="InterPro" id="IPR022572">
    <property type="entry name" value="DNA_rep/recomb_RecO_N"/>
</dbReference>
<dbReference type="InterPro" id="IPR042242">
    <property type="entry name" value="RecO_C"/>
</dbReference>
<dbReference type="InterPro" id="IPR037278">
    <property type="entry name" value="ARFGAP/RecO"/>
</dbReference>
<dbReference type="SUPFAM" id="SSF50249">
    <property type="entry name" value="Nucleic acid-binding proteins"/>
    <property type="match status" value="1"/>
</dbReference>
<evidence type="ECO:0000256" key="3">
    <source>
        <dbReference type="ARBA" id="ARBA00021310"/>
    </source>
</evidence>
<evidence type="ECO:0000313" key="11">
    <source>
        <dbReference type="Proteomes" id="UP001168575"/>
    </source>
</evidence>
<dbReference type="GO" id="GO:0006302">
    <property type="term" value="P:double-strand break repair"/>
    <property type="evidence" value="ECO:0007669"/>
    <property type="project" value="TreeGrafter"/>
</dbReference>
<dbReference type="NCBIfam" id="TIGR00613">
    <property type="entry name" value="reco"/>
    <property type="match status" value="1"/>
</dbReference>
<evidence type="ECO:0000256" key="1">
    <source>
        <dbReference type="ARBA" id="ARBA00003065"/>
    </source>
</evidence>
<evidence type="ECO:0000256" key="6">
    <source>
        <dbReference type="ARBA" id="ARBA00023204"/>
    </source>
</evidence>
<keyword evidence="4 8" id="KW-0227">DNA damage</keyword>
<dbReference type="PANTHER" id="PTHR33991">
    <property type="entry name" value="DNA REPAIR PROTEIN RECO"/>
    <property type="match status" value="1"/>
</dbReference>
<evidence type="ECO:0000256" key="7">
    <source>
        <dbReference type="ARBA" id="ARBA00033409"/>
    </source>
</evidence>
<evidence type="ECO:0000256" key="5">
    <source>
        <dbReference type="ARBA" id="ARBA00023172"/>
    </source>
</evidence>
<dbReference type="InterPro" id="IPR003717">
    <property type="entry name" value="RecO"/>
</dbReference>
<evidence type="ECO:0000313" key="10">
    <source>
        <dbReference type="EMBL" id="MDO4841631.1"/>
    </source>
</evidence>
<dbReference type="Proteomes" id="UP001168575">
    <property type="component" value="Unassembled WGS sequence"/>
</dbReference>
<comment type="caution">
    <text evidence="10">The sequence shown here is derived from an EMBL/GenBank/DDBJ whole genome shotgun (WGS) entry which is preliminary data.</text>
</comment>
<gene>
    <name evidence="8 10" type="primary">recO</name>
    <name evidence="10" type="ORF">Q3982_03025</name>
</gene>
<keyword evidence="11" id="KW-1185">Reference proteome</keyword>
<dbReference type="GO" id="GO:0006310">
    <property type="term" value="P:DNA recombination"/>
    <property type="evidence" value="ECO:0007669"/>
    <property type="project" value="UniProtKB-UniRule"/>
</dbReference>
<keyword evidence="5 8" id="KW-0233">DNA recombination</keyword>
<feature type="domain" description="DNA replication/recombination mediator RecO N-terminal" evidence="9">
    <location>
        <begin position="11"/>
        <end position="85"/>
    </location>
</feature>
<dbReference type="EMBL" id="JAUMVS010000034">
    <property type="protein sequence ID" value="MDO4841631.1"/>
    <property type="molecule type" value="Genomic_DNA"/>
</dbReference>
<name>A0AA43U9Z7_9ACTN</name>
<dbReference type="GO" id="GO:0043590">
    <property type="term" value="C:bacterial nucleoid"/>
    <property type="evidence" value="ECO:0007669"/>
    <property type="project" value="TreeGrafter"/>
</dbReference>
<accession>A0AA43U9Z7</accession>
<dbReference type="Pfam" id="PF11967">
    <property type="entry name" value="RecO_N"/>
    <property type="match status" value="1"/>
</dbReference>
<organism evidence="10 11">
    <name type="scientific">Phoenicibacter congonensis</name>
    <dbReference type="NCBI Taxonomy" id="1944646"/>
    <lineage>
        <taxon>Bacteria</taxon>
        <taxon>Bacillati</taxon>
        <taxon>Actinomycetota</taxon>
        <taxon>Coriobacteriia</taxon>
        <taxon>Eggerthellales</taxon>
        <taxon>Eggerthellaceae</taxon>
        <taxon>Phoenicibacter</taxon>
    </lineage>
</organism>
<sequence>MSKTPASPTYVCDVIVIHKTKLSESDLILDLLSKGGEVIRAVAKSARKPGNTFSNRLDLFNVAHVCIARTKNLHIIREAKLIKNFASLRADFKQLSCASLVCELLWRLSFHGEVSHVMFDFVSKTLDFIDTYPDYSREIAITAAFKLMSIEGFKPQLAACSHCGGEVLSSGNYVGFSCREGGIVCSECAMQANIFDVSVKGINTLMWLISSTYEEVLEDIERAHGSIFELSKVLKWWVRYYVGHDLKSLQLAVH</sequence>
<keyword evidence="6 8" id="KW-0234">DNA repair</keyword>
<dbReference type="PANTHER" id="PTHR33991:SF1">
    <property type="entry name" value="DNA REPAIR PROTEIN RECO"/>
    <property type="match status" value="1"/>
</dbReference>